<gene>
    <name evidence="7" type="ORF">niasHT_006159</name>
</gene>
<proteinExistence type="predicted"/>
<sequence>MNLFCFVGIYAVLAMLILMIKSSINDKFEINVRGDKNTSVFVEETDTVSKLKQNIVEQLAENIKKETKRMELQLKTCKKGIAELKAELDAWLVVRAAATVTSKRTDQFRIDSVHSLVASLRSAPRSRTSEGGRFAPAPCRAAITMECGTCVATGAGASRPPLVVQQRETGKMERENENGERLACAPTLNVLDFGAIVNARCERAEMTLSKEEVKCMIFMSGLTDAHKDLRQECLRQLEKARVATPPQDIKLEKLLEECRAILSLKNSSAALANPGQVHAISTRPQKLGDGSSKKHSKLNNFRPRQQNSGNSNSTKTFTGKFQHSQAPVSQKCKRCGQPHAMRDCYYPVDVKCFGCRKHGHTRNICPNSAHSSDQSHAVVSTFSVNGATKEWIWIPLEVNGHQIKLAADSCSHLTIIQLPVWQSLGEPRLEKVGKLVGSFSGHKLKLLGSFKCDVLFRGVTKRLELSVADTEAPSIMGLDWIIPFERATQQPIATTLEMKAPIANQHKRGQYQSKMSQQYSHHHGTRSRSFKSGDSVLVLNYRRSGKPSWLEVRFCPLRTKPLRNNTFLQWHQFKMIKDLSMIVIKLLSVTTHPNDSNLLVPQRQRKKPDRYSPG</sequence>
<keyword evidence="3" id="KW-0540">Nuclease</keyword>
<dbReference type="GO" id="GO:0004519">
    <property type="term" value="F:endonuclease activity"/>
    <property type="evidence" value="ECO:0007669"/>
    <property type="project" value="UniProtKB-KW"/>
</dbReference>
<keyword evidence="8" id="KW-1185">Reference proteome</keyword>
<evidence type="ECO:0000256" key="6">
    <source>
        <dbReference type="SAM" id="SignalP"/>
    </source>
</evidence>
<dbReference type="EMBL" id="JBICBT010000180">
    <property type="protein sequence ID" value="KAL3121653.1"/>
    <property type="molecule type" value="Genomic_DNA"/>
</dbReference>
<dbReference type="SUPFAM" id="SSF50630">
    <property type="entry name" value="Acid proteases"/>
    <property type="match status" value="1"/>
</dbReference>
<evidence type="ECO:0000313" key="7">
    <source>
        <dbReference type="EMBL" id="KAL3121653.1"/>
    </source>
</evidence>
<evidence type="ECO:0000313" key="8">
    <source>
        <dbReference type="Proteomes" id="UP001620626"/>
    </source>
</evidence>
<feature type="chain" id="PRO_5044816589" description="CCHC-type domain-containing protein" evidence="6">
    <location>
        <begin position="23"/>
        <end position="614"/>
    </location>
</feature>
<dbReference type="AlphaFoldDB" id="A0ABD2M2A5"/>
<accession>A0ABD2M2A5</accession>
<dbReference type="Gene3D" id="4.10.60.10">
    <property type="entry name" value="Zinc finger, CCHC-type"/>
    <property type="match status" value="1"/>
</dbReference>
<feature type="region of interest" description="Disordered" evidence="5">
    <location>
        <begin position="595"/>
        <end position="614"/>
    </location>
</feature>
<evidence type="ECO:0000256" key="4">
    <source>
        <dbReference type="ARBA" id="ARBA00022759"/>
    </source>
</evidence>
<keyword evidence="4" id="KW-0378">Hydrolase</keyword>
<dbReference type="Proteomes" id="UP001620626">
    <property type="component" value="Unassembled WGS sequence"/>
</dbReference>
<feature type="signal peptide" evidence="6">
    <location>
        <begin position="1"/>
        <end position="22"/>
    </location>
</feature>
<protein>
    <recommendedName>
        <fullName evidence="9">CCHC-type domain-containing protein</fullName>
    </recommendedName>
</protein>
<comment type="caution">
    <text evidence="7">The sequence shown here is derived from an EMBL/GenBank/DDBJ whole genome shotgun (WGS) entry which is preliminary data.</text>
</comment>
<organism evidence="7 8">
    <name type="scientific">Heterodera trifolii</name>
    <dbReference type="NCBI Taxonomy" id="157864"/>
    <lineage>
        <taxon>Eukaryota</taxon>
        <taxon>Metazoa</taxon>
        <taxon>Ecdysozoa</taxon>
        <taxon>Nematoda</taxon>
        <taxon>Chromadorea</taxon>
        <taxon>Rhabditida</taxon>
        <taxon>Tylenchina</taxon>
        <taxon>Tylenchomorpha</taxon>
        <taxon>Tylenchoidea</taxon>
        <taxon>Heteroderidae</taxon>
        <taxon>Heteroderinae</taxon>
        <taxon>Heterodera</taxon>
    </lineage>
</organism>
<dbReference type="InterPro" id="IPR050951">
    <property type="entry name" value="Retrovirus_Pol_polyprotein"/>
</dbReference>
<keyword evidence="1" id="KW-0808">Transferase</keyword>
<dbReference type="PANTHER" id="PTHR37984">
    <property type="entry name" value="PROTEIN CBG26694"/>
    <property type="match status" value="1"/>
</dbReference>
<dbReference type="GO" id="GO:0016779">
    <property type="term" value="F:nucleotidyltransferase activity"/>
    <property type="evidence" value="ECO:0007669"/>
    <property type="project" value="UniProtKB-KW"/>
</dbReference>
<evidence type="ECO:0000256" key="2">
    <source>
        <dbReference type="ARBA" id="ARBA00022695"/>
    </source>
</evidence>
<dbReference type="InterPro" id="IPR021109">
    <property type="entry name" value="Peptidase_aspartic_dom_sf"/>
</dbReference>
<evidence type="ECO:0000256" key="3">
    <source>
        <dbReference type="ARBA" id="ARBA00022722"/>
    </source>
</evidence>
<reference evidence="7 8" key="1">
    <citation type="submission" date="2024-10" db="EMBL/GenBank/DDBJ databases">
        <authorList>
            <person name="Kim D."/>
        </authorList>
    </citation>
    <scope>NUCLEOTIDE SEQUENCE [LARGE SCALE GENOMIC DNA]</scope>
    <source>
        <strain evidence="7">BH-2024</strain>
    </source>
</reference>
<keyword evidence="4" id="KW-0255">Endonuclease</keyword>
<evidence type="ECO:0008006" key="9">
    <source>
        <dbReference type="Google" id="ProtNLM"/>
    </source>
</evidence>
<evidence type="ECO:0000256" key="1">
    <source>
        <dbReference type="ARBA" id="ARBA00022679"/>
    </source>
</evidence>
<dbReference type="PANTHER" id="PTHR37984:SF5">
    <property type="entry name" value="PROTEIN NYNRIN-LIKE"/>
    <property type="match status" value="1"/>
</dbReference>
<feature type="compositionally biased region" description="Polar residues" evidence="5">
    <location>
        <begin position="298"/>
        <end position="322"/>
    </location>
</feature>
<dbReference type="InterPro" id="IPR036875">
    <property type="entry name" value="Znf_CCHC_sf"/>
</dbReference>
<keyword evidence="6" id="KW-0732">Signal</keyword>
<dbReference type="SUPFAM" id="SSF57756">
    <property type="entry name" value="Retrovirus zinc finger-like domains"/>
    <property type="match status" value="1"/>
</dbReference>
<keyword evidence="2" id="KW-0548">Nucleotidyltransferase</keyword>
<name>A0ABD2M2A5_9BILA</name>
<dbReference type="Gene3D" id="2.40.70.10">
    <property type="entry name" value="Acid Proteases"/>
    <property type="match status" value="1"/>
</dbReference>
<evidence type="ECO:0000256" key="5">
    <source>
        <dbReference type="SAM" id="MobiDB-lite"/>
    </source>
</evidence>
<feature type="region of interest" description="Disordered" evidence="5">
    <location>
        <begin position="275"/>
        <end position="322"/>
    </location>
</feature>